<sequence length="149" mass="17270">MGSWIFQGNPAEFRIDDAIRELDRITWLAKVNLDKMRPGDTVFIWKSIHNNEPAGIVAKAIMETTWMPISSPPDVFSYWVDSKKKNTKAKRVWLDIKEKQSEGHTMITRDMCLEDDILKEMLVIRQPNGTNYLLSDNEAEILESIWAET</sequence>
<dbReference type="InterPro" id="IPR002740">
    <property type="entry name" value="EVE_domain"/>
</dbReference>
<reference evidence="2" key="1">
    <citation type="submission" date="2018-05" db="EMBL/GenBank/DDBJ databases">
        <authorList>
            <person name="Lanie J.A."/>
            <person name="Ng W.-L."/>
            <person name="Kazmierczak K.M."/>
            <person name="Andrzejewski T.M."/>
            <person name="Davidsen T.M."/>
            <person name="Wayne K.J."/>
            <person name="Tettelin H."/>
            <person name="Glass J.I."/>
            <person name="Rusch D."/>
            <person name="Podicherti R."/>
            <person name="Tsui H.-C.T."/>
            <person name="Winkler M.E."/>
        </authorList>
    </citation>
    <scope>NUCLEOTIDE SEQUENCE</scope>
</reference>
<accession>A0A382B8X1</accession>
<name>A0A382B8X1_9ZZZZ</name>
<dbReference type="InterPro" id="IPR015947">
    <property type="entry name" value="PUA-like_sf"/>
</dbReference>
<protein>
    <recommendedName>
        <fullName evidence="1">EVE domain-containing protein</fullName>
    </recommendedName>
</protein>
<gene>
    <name evidence="2" type="ORF">METZ01_LOCUS162596</name>
</gene>
<evidence type="ECO:0000259" key="1">
    <source>
        <dbReference type="Pfam" id="PF01878"/>
    </source>
</evidence>
<dbReference type="Pfam" id="PF01878">
    <property type="entry name" value="EVE"/>
    <property type="match status" value="1"/>
</dbReference>
<dbReference type="AlphaFoldDB" id="A0A382B8X1"/>
<dbReference type="Gene3D" id="3.10.590.10">
    <property type="entry name" value="ph1033 like domains"/>
    <property type="match status" value="1"/>
</dbReference>
<proteinExistence type="predicted"/>
<feature type="domain" description="EVE" evidence="1">
    <location>
        <begin position="4"/>
        <end position="143"/>
    </location>
</feature>
<dbReference type="EMBL" id="UINC01028558">
    <property type="protein sequence ID" value="SVB09742.1"/>
    <property type="molecule type" value="Genomic_DNA"/>
</dbReference>
<evidence type="ECO:0000313" key="2">
    <source>
        <dbReference type="EMBL" id="SVB09742.1"/>
    </source>
</evidence>
<organism evidence="2">
    <name type="scientific">marine metagenome</name>
    <dbReference type="NCBI Taxonomy" id="408172"/>
    <lineage>
        <taxon>unclassified sequences</taxon>
        <taxon>metagenomes</taxon>
        <taxon>ecological metagenomes</taxon>
    </lineage>
</organism>
<dbReference type="SUPFAM" id="SSF88697">
    <property type="entry name" value="PUA domain-like"/>
    <property type="match status" value="1"/>
</dbReference>